<reference evidence="2" key="2">
    <citation type="journal article" date="2021" name="Genome Biol. Evol.">
        <title>Developing a high-quality reference genome for a parasitic bivalve with doubly uniparental inheritance (Bivalvia: Unionida).</title>
        <authorList>
            <person name="Smith C.H."/>
        </authorList>
    </citation>
    <scope>NUCLEOTIDE SEQUENCE</scope>
    <source>
        <strain evidence="2">CHS0354</strain>
        <tissue evidence="2">Mantle</tissue>
    </source>
</reference>
<accession>A0AAE0T8U8</accession>
<evidence type="ECO:0000313" key="2">
    <source>
        <dbReference type="EMBL" id="KAK3605886.1"/>
    </source>
</evidence>
<reference evidence="2" key="3">
    <citation type="submission" date="2023-05" db="EMBL/GenBank/DDBJ databases">
        <authorList>
            <person name="Smith C.H."/>
        </authorList>
    </citation>
    <scope>NUCLEOTIDE SEQUENCE</scope>
    <source>
        <strain evidence="2">CHS0354</strain>
        <tissue evidence="2">Mantle</tissue>
    </source>
</reference>
<evidence type="ECO:0000313" key="3">
    <source>
        <dbReference type="Proteomes" id="UP001195483"/>
    </source>
</evidence>
<dbReference type="EMBL" id="JAEAOA010001101">
    <property type="protein sequence ID" value="KAK3605886.1"/>
    <property type="molecule type" value="Genomic_DNA"/>
</dbReference>
<dbReference type="Proteomes" id="UP001195483">
    <property type="component" value="Unassembled WGS sequence"/>
</dbReference>
<dbReference type="PROSITE" id="PS50878">
    <property type="entry name" value="RT_POL"/>
    <property type="match status" value="1"/>
</dbReference>
<dbReference type="PANTHER" id="PTHR21301">
    <property type="entry name" value="REVERSE TRANSCRIPTASE"/>
    <property type="match status" value="1"/>
</dbReference>
<proteinExistence type="predicted"/>
<organism evidence="2 3">
    <name type="scientific">Potamilus streckersoni</name>
    <dbReference type="NCBI Taxonomy" id="2493646"/>
    <lineage>
        <taxon>Eukaryota</taxon>
        <taxon>Metazoa</taxon>
        <taxon>Spiralia</taxon>
        <taxon>Lophotrochozoa</taxon>
        <taxon>Mollusca</taxon>
        <taxon>Bivalvia</taxon>
        <taxon>Autobranchia</taxon>
        <taxon>Heteroconchia</taxon>
        <taxon>Palaeoheterodonta</taxon>
        <taxon>Unionida</taxon>
        <taxon>Unionoidea</taxon>
        <taxon>Unionidae</taxon>
        <taxon>Ambleminae</taxon>
        <taxon>Lampsilini</taxon>
        <taxon>Potamilus</taxon>
    </lineage>
</organism>
<dbReference type="InterPro" id="IPR000305">
    <property type="entry name" value="GIY-YIG_endonuc"/>
</dbReference>
<dbReference type="Pfam" id="PF01541">
    <property type="entry name" value="GIY-YIG"/>
    <property type="match status" value="1"/>
</dbReference>
<protein>
    <recommendedName>
        <fullName evidence="1">Reverse transcriptase domain-containing protein</fullName>
    </recommendedName>
</protein>
<evidence type="ECO:0000259" key="1">
    <source>
        <dbReference type="PROSITE" id="PS50878"/>
    </source>
</evidence>
<reference evidence="2" key="1">
    <citation type="journal article" date="2021" name="Genome Biol. Evol.">
        <title>A High-Quality Reference Genome for a Parasitic Bivalve with Doubly Uniparental Inheritance (Bivalvia: Unionida).</title>
        <authorList>
            <person name="Smith C.H."/>
        </authorList>
    </citation>
    <scope>NUCLEOTIDE SEQUENCE</scope>
    <source>
        <strain evidence="2">CHS0354</strain>
    </source>
</reference>
<name>A0AAE0T8U8_9BIVA</name>
<gene>
    <name evidence="2" type="ORF">CHS0354_017791</name>
</gene>
<dbReference type="PANTHER" id="PTHR21301:SF10">
    <property type="entry name" value="REVERSE TRANSCRIPTASE DOMAIN-CONTAINING PROTEIN"/>
    <property type="match status" value="1"/>
</dbReference>
<sequence length="438" mass="50650">MRPHVHKLPSYLQDTTDYLIKSKASEPLLPDTLFASLDVTSLYTNIPHNDGLQACSEAWETRTVNNPPTHFLVQLLELVLKHNNFEFNEENYLQINGNAMGTKMAPSYANIFKGKLEGQLLASVERTPYQWVRFIDDIEMKWQYGRESLDDFISKANNFHPSIKFTAEISNSNYVFLDTTTRLVETKLHTDISSKPTDKHQYLLPTSCHPKQCIKNITYSQSLRIRRICSDDERFLENSEELAKHLIYRDYDKDLIAETIQRAQQTNRDDLLRYGQKEKVDRIPFILTYHPDNPKVGKIIANHWPTVQSSDILNLILPNKPVVAYRRPKHLKYILVSAKLTPIASQNQPSQSGPCGDKRCKTCQHMIETKTFTSTVTKEKLNIHGPNKTCKAENVIYLITCKICGLQYVGETEKLHKRINLHRMIDWMTKKLYRSPVA</sequence>
<dbReference type="InterPro" id="IPR000477">
    <property type="entry name" value="RT_dom"/>
</dbReference>
<comment type="caution">
    <text evidence="2">The sequence shown here is derived from an EMBL/GenBank/DDBJ whole genome shotgun (WGS) entry which is preliminary data.</text>
</comment>
<dbReference type="Pfam" id="PF26215">
    <property type="entry name" value="HTH_animal"/>
    <property type="match status" value="1"/>
</dbReference>
<dbReference type="AlphaFoldDB" id="A0AAE0T8U8"/>
<keyword evidence="3" id="KW-1185">Reference proteome</keyword>
<dbReference type="InterPro" id="IPR058912">
    <property type="entry name" value="HTH_animal"/>
</dbReference>
<feature type="domain" description="Reverse transcriptase" evidence="1">
    <location>
        <begin position="1"/>
        <end position="188"/>
    </location>
</feature>